<keyword evidence="1" id="KW-0812">Transmembrane</keyword>
<dbReference type="AlphaFoldDB" id="A0AA43U096"/>
<organism evidence="2 3">
    <name type="scientific">Mycoplasmopsis arginini</name>
    <name type="common">Mycoplasma arginini</name>
    <dbReference type="NCBI Taxonomy" id="2094"/>
    <lineage>
        <taxon>Bacteria</taxon>
        <taxon>Bacillati</taxon>
        <taxon>Mycoplasmatota</taxon>
        <taxon>Mycoplasmoidales</taxon>
        <taxon>Metamycoplasmataceae</taxon>
        <taxon>Mycoplasmopsis</taxon>
    </lineage>
</organism>
<protein>
    <submittedName>
        <fullName evidence="2">Uncharacterized protein</fullName>
    </submittedName>
</protein>
<dbReference type="EMBL" id="JAPFAR010000143">
    <property type="protein sequence ID" value="MDI3349836.1"/>
    <property type="molecule type" value="Genomic_DNA"/>
</dbReference>
<evidence type="ECO:0000313" key="3">
    <source>
        <dbReference type="Proteomes" id="UP001162175"/>
    </source>
</evidence>
<feature type="transmembrane region" description="Helical" evidence="1">
    <location>
        <begin position="73"/>
        <end position="90"/>
    </location>
</feature>
<proteinExistence type="predicted"/>
<comment type="caution">
    <text evidence="2">The sequence shown here is derived from an EMBL/GenBank/DDBJ whole genome shotgun (WGS) entry which is preliminary data.</text>
</comment>
<evidence type="ECO:0000256" key="1">
    <source>
        <dbReference type="SAM" id="Phobius"/>
    </source>
</evidence>
<accession>A0AA43U096</accession>
<feature type="transmembrane region" description="Helical" evidence="1">
    <location>
        <begin position="102"/>
        <end position="122"/>
    </location>
</feature>
<keyword evidence="1" id="KW-0472">Membrane</keyword>
<sequence>MPSCVIQCQGSTPPGDVCAKYLLSTMSLHLAVALAFNLGSTFRGVRPFCCLLRLVSLIRLSTVSSSSKTSLRLFGFFASAALTFSSLILARSDSAAICCSSWTFRLFRFVLITGIAAIKGMLNSRISVRL</sequence>
<reference evidence="2" key="1">
    <citation type="submission" date="2022-11" db="EMBL/GenBank/DDBJ databases">
        <title>Draft genome of Mycoplasma arginini isolated from fly.</title>
        <authorList>
            <person name="Severgnini M."/>
            <person name="Gioia G."/>
            <person name="Cremonesi P."/>
            <person name="Moroni P."/>
            <person name="Addis M.F."/>
            <person name="Castiglioni B."/>
        </authorList>
    </citation>
    <scope>NUCLEOTIDE SEQUENCE</scope>
    <source>
        <strain evidence="2">QMP CG1-1632</strain>
    </source>
</reference>
<evidence type="ECO:0000313" key="2">
    <source>
        <dbReference type="EMBL" id="MDI3349836.1"/>
    </source>
</evidence>
<gene>
    <name evidence="2" type="ORF">DCBHLPFO_00649</name>
</gene>
<keyword evidence="1" id="KW-1133">Transmembrane helix</keyword>
<name>A0AA43U096_MYCAR</name>
<dbReference type="Proteomes" id="UP001162175">
    <property type="component" value="Unassembled WGS sequence"/>
</dbReference>